<feature type="compositionally biased region" description="Polar residues" evidence="1">
    <location>
        <begin position="258"/>
        <end position="270"/>
    </location>
</feature>
<dbReference type="Proteomes" id="UP000001554">
    <property type="component" value="Chromosome 12"/>
</dbReference>
<gene>
    <name evidence="3" type="primary">LOC118427101</name>
</gene>
<protein>
    <submittedName>
        <fullName evidence="3">Uncharacterized protein LOC118427101</fullName>
    </submittedName>
</protein>
<evidence type="ECO:0000313" key="2">
    <source>
        <dbReference type="Proteomes" id="UP000001554"/>
    </source>
</evidence>
<feature type="region of interest" description="Disordered" evidence="1">
    <location>
        <begin position="169"/>
        <end position="230"/>
    </location>
</feature>
<evidence type="ECO:0000256" key="1">
    <source>
        <dbReference type="SAM" id="MobiDB-lite"/>
    </source>
</evidence>
<dbReference type="AlphaFoldDB" id="A0A9J7N7G8"/>
<accession>A0A9J7N7G8</accession>
<dbReference type="KEGG" id="bfo:118427101"/>
<dbReference type="OrthoDB" id="10164397at2759"/>
<feature type="region of interest" description="Disordered" evidence="1">
    <location>
        <begin position="244"/>
        <end position="270"/>
    </location>
</feature>
<dbReference type="GeneID" id="118427101"/>
<organism evidence="2 3">
    <name type="scientific">Branchiostoma floridae</name>
    <name type="common">Florida lancelet</name>
    <name type="synonym">Amphioxus</name>
    <dbReference type="NCBI Taxonomy" id="7739"/>
    <lineage>
        <taxon>Eukaryota</taxon>
        <taxon>Metazoa</taxon>
        <taxon>Chordata</taxon>
        <taxon>Cephalochordata</taxon>
        <taxon>Leptocardii</taxon>
        <taxon>Amphioxiformes</taxon>
        <taxon>Branchiostomatidae</taxon>
        <taxon>Branchiostoma</taxon>
    </lineage>
</organism>
<dbReference type="RefSeq" id="XP_035692630.1">
    <property type="nucleotide sequence ID" value="XM_035836737.1"/>
</dbReference>
<sequence length="290" mass="31131">MQTARVALGVALRVCPRTAVSTYTRPAAAMVLVHTSPPHPSGSQQNCLRPDMPYKTGHADWSGLDLGLFIGAGVLVTAGLYEHKRAQATHTPSEVPPVQGVQQVPSVNSQYTGLNLVPLAPHAPAGVLCRSSAFPLGKNDRADTKVAWSEASGGDKKDQQVFAQFGRPAETNEETTSTEEINKCPRDVSDETPTAVGPVKMRDKALSTAEDVRTASTESKKTSEDAVDGEDHKELFNDAVNKRGEQPNSFVSAHHSPCPTQRQGPTTTKQTCRLKMTSPCVMMTRGRSES</sequence>
<feature type="compositionally biased region" description="Basic and acidic residues" evidence="1">
    <location>
        <begin position="180"/>
        <end position="189"/>
    </location>
</feature>
<feature type="compositionally biased region" description="Basic and acidic residues" evidence="1">
    <location>
        <begin position="200"/>
        <end position="230"/>
    </location>
</feature>
<name>A0A9J7N7G8_BRAFL</name>
<reference evidence="2" key="1">
    <citation type="journal article" date="2020" name="Nat. Ecol. Evol.">
        <title>Deeply conserved synteny resolves early events in vertebrate evolution.</title>
        <authorList>
            <person name="Simakov O."/>
            <person name="Marletaz F."/>
            <person name="Yue J.X."/>
            <person name="O'Connell B."/>
            <person name="Jenkins J."/>
            <person name="Brandt A."/>
            <person name="Calef R."/>
            <person name="Tung C.H."/>
            <person name="Huang T.K."/>
            <person name="Schmutz J."/>
            <person name="Satoh N."/>
            <person name="Yu J.K."/>
            <person name="Putnam N.H."/>
            <person name="Green R.E."/>
            <person name="Rokhsar D.S."/>
        </authorList>
    </citation>
    <scope>NUCLEOTIDE SEQUENCE [LARGE SCALE GENOMIC DNA]</scope>
    <source>
        <strain evidence="2">S238N-H82</strain>
    </source>
</reference>
<reference evidence="3" key="2">
    <citation type="submission" date="2025-08" db="UniProtKB">
        <authorList>
            <consortium name="RefSeq"/>
        </authorList>
    </citation>
    <scope>IDENTIFICATION</scope>
    <source>
        <strain evidence="3">S238N-H82</strain>
        <tissue evidence="3">Testes</tissue>
    </source>
</reference>
<keyword evidence="2" id="KW-1185">Reference proteome</keyword>
<proteinExistence type="predicted"/>
<evidence type="ECO:0000313" key="3">
    <source>
        <dbReference type="RefSeq" id="XP_035692630.1"/>
    </source>
</evidence>